<dbReference type="Pfam" id="PF00004">
    <property type="entry name" value="AAA"/>
    <property type="match status" value="1"/>
</dbReference>
<dbReference type="PANTHER" id="PTHR23074">
    <property type="entry name" value="AAA DOMAIN-CONTAINING"/>
    <property type="match status" value="1"/>
</dbReference>
<sequence>MTGWRVREFHNDDLDGILHLWEAQRRSGHEPVYDLSEVVASCQKDHAVVAVHGEELVGAVVGRAAHDQGWIVFFGIAEDWRGRGIGSAMLAALEKRMAPHGLTKLSALIPEHESRVDAFAHQGFEPKHQLRYFERRIPVQRQELTSLAELGGRLLPRTLWESVAGMRREKEILEQRLVLPLAEPDLAERYGVVPPRAVVLFGPPGTGKTTFAKAIASRLEWSFVEVFPSRLAADPRGLAGALRETFTKIAELEHAVVFIDEVEEIAAQRSGEPPSPLQGVTNELLKIIPAFREQPGRLLVCATNFIRALDSAFLRHGRFDYVIPIGLPDDAARLAIWQRYVPEQVAREVDLALLVERTAGFSPADIEFAARSASQRAFEAAVRSGATEADAAGRADAAVRPAGPSTEDYLEAIGTTRTTVSAETAEAFLEDIEALARV</sequence>
<dbReference type="InterPro" id="IPR003960">
    <property type="entry name" value="ATPase_AAA_CS"/>
</dbReference>
<reference evidence="3 4" key="1">
    <citation type="submission" date="2022-03" db="EMBL/GenBank/DDBJ databases">
        <title>Agromyces sp. isolated from the gut of P. brevitarsis seulensis larvae.</title>
        <authorList>
            <person name="Won M."/>
            <person name="Kwon S.-W."/>
        </authorList>
    </citation>
    <scope>NUCLEOTIDE SEQUENCE [LARGE SCALE GENOMIC DNA]</scope>
    <source>
        <strain evidence="3 4">KACC 16215</strain>
    </source>
</reference>
<dbReference type="PROSITE" id="PS00674">
    <property type="entry name" value="AAA"/>
    <property type="match status" value="1"/>
</dbReference>
<keyword evidence="1" id="KW-0547">Nucleotide-binding</keyword>
<name>A0ABY4AW70_9MICO</name>
<dbReference type="Gene3D" id="3.40.50.300">
    <property type="entry name" value="P-loop containing nucleotide triphosphate hydrolases"/>
    <property type="match status" value="1"/>
</dbReference>
<proteinExistence type="inferred from homology"/>
<dbReference type="Proteomes" id="UP000831304">
    <property type="component" value="Chromosome"/>
</dbReference>
<dbReference type="InterPro" id="IPR050304">
    <property type="entry name" value="MT-severing_AAA_ATPase"/>
</dbReference>
<dbReference type="Gene3D" id="1.10.8.60">
    <property type="match status" value="1"/>
</dbReference>
<dbReference type="PROSITE" id="PS51186">
    <property type="entry name" value="GNAT"/>
    <property type="match status" value="1"/>
</dbReference>
<keyword evidence="1" id="KW-0067">ATP-binding</keyword>
<dbReference type="SUPFAM" id="SSF55729">
    <property type="entry name" value="Acyl-CoA N-acyltransferases (Nat)"/>
    <property type="match status" value="1"/>
</dbReference>
<keyword evidence="3" id="KW-0808">Transferase</keyword>
<organism evidence="3 4">
    <name type="scientific">Agromyces soli</name>
    <dbReference type="NCBI Taxonomy" id="659012"/>
    <lineage>
        <taxon>Bacteria</taxon>
        <taxon>Bacillati</taxon>
        <taxon>Actinomycetota</taxon>
        <taxon>Actinomycetes</taxon>
        <taxon>Micrococcales</taxon>
        <taxon>Microbacteriaceae</taxon>
        <taxon>Agromyces</taxon>
    </lineage>
</organism>
<dbReference type="EC" id="2.3.1.-" evidence="3"/>
<dbReference type="InterPro" id="IPR016181">
    <property type="entry name" value="Acyl_CoA_acyltransferase"/>
</dbReference>
<dbReference type="EMBL" id="CP094533">
    <property type="protein sequence ID" value="UOE27418.1"/>
    <property type="molecule type" value="Genomic_DNA"/>
</dbReference>
<evidence type="ECO:0000259" key="2">
    <source>
        <dbReference type="PROSITE" id="PS51186"/>
    </source>
</evidence>
<dbReference type="InterPro" id="IPR000182">
    <property type="entry name" value="GNAT_dom"/>
</dbReference>
<comment type="similarity">
    <text evidence="1">Belongs to the AAA ATPase family.</text>
</comment>
<evidence type="ECO:0000313" key="4">
    <source>
        <dbReference type="Proteomes" id="UP000831304"/>
    </source>
</evidence>
<keyword evidence="3" id="KW-0012">Acyltransferase</keyword>
<dbReference type="CDD" id="cd04301">
    <property type="entry name" value="NAT_SF"/>
    <property type="match status" value="1"/>
</dbReference>
<evidence type="ECO:0000256" key="1">
    <source>
        <dbReference type="RuleBase" id="RU003651"/>
    </source>
</evidence>
<dbReference type="SMART" id="SM00382">
    <property type="entry name" value="AAA"/>
    <property type="match status" value="1"/>
</dbReference>
<accession>A0ABY4AW70</accession>
<dbReference type="RefSeq" id="WP_243570252.1">
    <property type="nucleotide sequence ID" value="NZ_BAAARD010000009.1"/>
</dbReference>
<evidence type="ECO:0000313" key="3">
    <source>
        <dbReference type="EMBL" id="UOE27418.1"/>
    </source>
</evidence>
<dbReference type="InterPro" id="IPR003593">
    <property type="entry name" value="AAA+_ATPase"/>
</dbReference>
<dbReference type="InterPro" id="IPR003959">
    <property type="entry name" value="ATPase_AAA_core"/>
</dbReference>
<keyword evidence="4" id="KW-1185">Reference proteome</keyword>
<dbReference type="GO" id="GO:0016746">
    <property type="term" value="F:acyltransferase activity"/>
    <property type="evidence" value="ECO:0007669"/>
    <property type="project" value="UniProtKB-KW"/>
</dbReference>
<dbReference type="CDD" id="cd19481">
    <property type="entry name" value="RecA-like_protease"/>
    <property type="match status" value="1"/>
</dbReference>
<dbReference type="SUPFAM" id="SSF52540">
    <property type="entry name" value="P-loop containing nucleoside triphosphate hydrolases"/>
    <property type="match status" value="1"/>
</dbReference>
<feature type="domain" description="N-acetyltransferase" evidence="2">
    <location>
        <begin position="4"/>
        <end position="186"/>
    </location>
</feature>
<dbReference type="Gene3D" id="3.40.630.30">
    <property type="match status" value="1"/>
</dbReference>
<dbReference type="PANTHER" id="PTHR23074:SF83">
    <property type="entry name" value="VACUOLAR PROTEIN SORTING-ASSOCIATED PROTEIN 4A"/>
    <property type="match status" value="1"/>
</dbReference>
<dbReference type="Pfam" id="PF00583">
    <property type="entry name" value="Acetyltransf_1"/>
    <property type="match status" value="1"/>
</dbReference>
<protein>
    <submittedName>
        <fullName evidence="3">GNAT family N-acetyltransferase</fullName>
        <ecNumber evidence="3">2.3.1.-</ecNumber>
    </submittedName>
</protein>
<gene>
    <name evidence="3" type="ORF">MTP13_06450</name>
</gene>
<dbReference type="InterPro" id="IPR027417">
    <property type="entry name" value="P-loop_NTPase"/>
</dbReference>